<dbReference type="Gene3D" id="2.40.10.10">
    <property type="entry name" value="Trypsin-like serine proteases"/>
    <property type="match status" value="2"/>
</dbReference>
<dbReference type="PROSITE" id="PS00134">
    <property type="entry name" value="TRYPSIN_HIS"/>
    <property type="match status" value="1"/>
</dbReference>
<comment type="caution">
    <text evidence="10">The sequence shown here is derived from an EMBL/GenBank/DDBJ whole genome shotgun (WGS) entry which is preliminary data.</text>
</comment>
<dbReference type="EC" id="3.4.21.-" evidence="7"/>
<feature type="domain" description="Peptidase S1" evidence="9">
    <location>
        <begin position="24"/>
        <end position="266"/>
    </location>
</feature>
<dbReference type="Proteomes" id="UP001445335">
    <property type="component" value="Unassembled WGS sequence"/>
</dbReference>
<organism evidence="10 11">
    <name type="scientific">Elliptochloris bilobata</name>
    <dbReference type="NCBI Taxonomy" id="381761"/>
    <lineage>
        <taxon>Eukaryota</taxon>
        <taxon>Viridiplantae</taxon>
        <taxon>Chlorophyta</taxon>
        <taxon>core chlorophytes</taxon>
        <taxon>Trebouxiophyceae</taxon>
        <taxon>Trebouxiophyceae incertae sedis</taxon>
        <taxon>Elliptochloris clade</taxon>
        <taxon>Elliptochloris</taxon>
    </lineage>
</organism>
<comment type="similarity">
    <text evidence="1">Belongs to the peptidase S1 family.</text>
</comment>
<dbReference type="InterPro" id="IPR043504">
    <property type="entry name" value="Peptidase_S1_PA_chymotrypsin"/>
</dbReference>
<feature type="region of interest" description="Disordered" evidence="8">
    <location>
        <begin position="272"/>
        <end position="294"/>
    </location>
</feature>
<accession>A0AAW1S3A5</accession>
<dbReference type="InterPro" id="IPR009003">
    <property type="entry name" value="Peptidase_S1_PA"/>
</dbReference>
<gene>
    <name evidence="10" type="ORF">WJX81_002874</name>
</gene>
<name>A0AAW1S3A5_9CHLO</name>
<keyword evidence="3 7" id="KW-0645">Protease</keyword>
<dbReference type="SUPFAM" id="SSF50494">
    <property type="entry name" value="Trypsin-like serine proteases"/>
    <property type="match status" value="1"/>
</dbReference>
<evidence type="ECO:0000256" key="2">
    <source>
        <dbReference type="ARBA" id="ARBA00008764"/>
    </source>
</evidence>
<evidence type="ECO:0000256" key="4">
    <source>
        <dbReference type="ARBA" id="ARBA00022729"/>
    </source>
</evidence>
<dbReference type="InterPro" id="IPR008256">
    <property type="entry name" value="Peptidase_S1B"/>
</dbReference>
<proteinExistence type="inferred from homology"/>
<keyword evidence="11" id="KW-1185">Reference proteome</keyword>
<evidence type="ECO:0000256" key="5">
    <source>
        <dbReference type="ARBA" id="ARBA00022801"/>
    </source>
</evidence>
<dbReference type="PRINTS" id="PR00839">
    <property type="entry name" value="V8PROTEASE"/>
</dbReference>
<evidence type="ECO:0000313" key="10">
    <source>
        <dbReference type="EMBL" id="KAK9840582.1"/>
    </source>
</evidence>
<dbReference type="PROSITE" id="PS50240">
    <property type="entry name" value="TRYPSIN_DOM"/>
    <property type="match status" value="1"/>
</dbReference>
<dbReference type="GO" id="GO:0004252">
    <property type="term" value="F:serine-type endopeptidase activity"/>
    <property type="evidence" value="ECO:0007669"/>
    <property type="project" value="InterPro"/>
</dbReference>
<reference evidence="10 11" key="1">
    <citation type="journal article" date="2024" name="Nat. Commun.">
        <title>Phylogenomics reveals the evolutionary origins of lichenization in chlorophyte algae.</title>
        <authorList>
            <person name="Puginier C."/>
            <person name="Libourel C."/>
            <person name="Otte J."/>
            <person name="Skaloud P."/>
            <person name="Haon M."/>
            <person name="Grisel S."/>
            <person name="Petersen M."/>
            <person name="Berrin J.G."/>
            <person name="Delaux P.M."/>
            <person name="Dal Grande F."/>
            <person name="Keller J."/>
        </authorList>
    </citation>
    <scope>NUCLEOTIDE SEQUENCE [LARGE SCALE GENOMIC DNA]</scope>
    <source>
        <strain evidence="10 11">SAG 245.80</strain>
    </source>
</reference>
<evidence type="ECO:0000259" key="9">
    <source>
        <dbReference type="PROSITE" id="PS50240"/>
    </source>
</evidence>
<keyword evidence="6 7" id="KW-0720">Serine protease</keyword>
<evidence type="ECO:0000313" key="11">
    <source>
        <dbReference type="Proteomes" id="UP001445335"/>
    </source>
</evidence>
<keyword evidence="4 7" id="KW-0732">Signal</keyword>
<evidence type="ECO:0000256" key="8">
    <source>
        <dbReference type="SAM" id="MobiDB-lite"/>
    </source>
</evidence>
<comment type="similarity">
    <text evidence="2 7">Belongs to the peptidase S1B family.</text>
</comment>
<dbReference type="EMBL" id="JALJOU010000013">
    <property type="protein sequence ID" value="KAK9840582.1"/>
    <property type="molecule type" value="Genomic_DNA"/>
</dbReference>
<dbReference type="PANTHER" id="PTHR15462:SF8">
    <property type="entry name" value="SERINE PROTEASE"/>
    <property type="match status" value="1"/>
</dbReference>
<keyword evidence="5 7" id="KW-0378">Hydrolase</keyword>
<protein>
    <recommendedName>
        <fullName evidence="7">Serine protease</fullName>
        <ecNumber evidence="7">3.4.21.-</ecNumber>
    </recommendedName>
</protein>
<feature type="signal peptide" evidence="7">
    <location>
        <begin position="1"/>
        <end position="30"/>
    </location>
</feature>
<dbReference type="PANTHER" id="PTHR15462">
    <property type="entry name" value="SERINE PROTEASE"/>
    <property type="match status" value="1"/>
</dbReference>
<dbReference type="InterPro" id="IPR050966">
    <property type="entry name" value="Glutamyl_endopeptidase"/>
</dbReference>
<evidence type="ECO:0000256" key="1">
    <source>
        <dbReference type="ARBA" id="ARBA00007664"/>
    </source>
</evidence>
<feature type="chain" id="PRO_5043101145" description="Serine protease" evidence="7">
    <location>
        <begin position="31"/>
        <end position="331"/>
    </location>
</feature>
<evidence type="ECO:0000256" key="6">
    <source>
        <dbReference type="ARBA" id="ARBA00022825"/>
    </source>
</evidence>
<dbReference type="InterPro" id="IPR001254">
    <property type="entry name" value="Trypsin_dom"/>
</dbReference>
<evidence type="ECO:0000256" key="7">
    <source>
        <dbReference type="RuleBase" id="RU004296"/>
    </source>
</evidence>
<sequence>MPGSRRRKEPGRALAFALLAAILVVAGAAGTDEAGLPIPDNLNATDTRTPVQDIHEFPFSAIGIFFLAGCTGALIGPRHVLTAAHCINATSLEEDVFVPGYDPRLGTLEEQPHGWAGIAHSRVSELYDTDSQFSDYGLITLDRDVGGSNTTGFFRMRPTRNDTSRGWLQGHTVQTAGFPADKPGTMWQQNCTDKDPVDYDYGYFYVACWVFYGQSGSPVWNNTRYRYSDDGEVEGMRADLIGIVSHGDYNDTSILLIQPYIQREIAQWRAEDMAKGRTNSPAPAPSSAAPTPRRRIFMTRRQLSEPQLHVRRSVPQLAAKRRQLRVIVNND</sequence>
<dbReference type="Pfam" id="PF00089">
    <property type="entry name" value="Trypsin"/>
    <property type="match status" value="1"/>
</dbReference>
<dbReference type="InterPro" id="IPR018114">
    <property type="entry name" value="TRYPSIN_HIS"/>
</dbReference>
<dbReference type="GO" id="GO:0006508">
    <property type="term" value="P:proteolysis"/>
    <property type="evidence" value="ECO:0007669"/>
    <property type="project" value="UniProtKB-KW"/>
</dbReference>
<evidence type="ECO:0000256" key="3">
    <source>
        <dbReference type="ARBA" id="ARBA00022670"/>
    </source>
</evidence>
<dbReference type="AlphaFoldDB" id="A0AAW1S3A5"/>